<protein>
    <submittedName>
        <fullName evidence="1">Uncharacterized protein</fullName>
    </submittedName>
</protein>
<proteinExistence type="predicted"/>
<reference evidence="1" key="1">
    <citation type="journal article" date="2020" name="Nature">
        <title>Giant virus diversity and host interactions through global metagenomics.</title>
        <authorList>
            <person name="Schulz F."/>
            <person name="Roux S."/>
            <person name="Paez-Espino D."/>
            <person name="Jungbluth S."/>
            <person name="Walsh D.A."/>
            <person name="Denef V.J."/>
            <person name="McMahon K.D."/>
            <person name="Konstantinidis K.T."/>
            <person name="Eloe-Fadrosh E.A."/>
            <person name="Kyrpides N.C."/>
            <person name="Woyke T."/>
        </authorList>
    </citation>
    <scope>NUCLEOTIDE SEQUENCE</scope>
    <source>
        <strain evidence="1">GVMAG-M-3300023179-2</strain>
    </source>
</reference>
<dbReference type="EMBL" id="MN739804">
    <property type="protein sequence ID" value="QHT26898.1"/>
    <property type="molecule type" value="Genomic_DNA"/>
</dbReference>
<name>A0A6C0EDB2_9ZZZZ</name>
<sequence>MINYQCFERLAMGGDTQKSESVRNYFVKLREFLTENQKLIYQSMSNYDELNKFVGYETINKKSFSFFY</sequence>
<evidence type="ECO:0000313" key="1">
    <source>
        <dbReference type="EMBL" id="QHT26898.1"/>
    </source>
</evidence>
<accession>A0A6C0EDB2</accession>
<organism evidence="1">
    <name type="scientific">viral metagenome</name>
    <dbReference type="NCBI Taxonomy" id="1070528"/>
    <lineage>
        <taxon>unclassified sequences</taxon>
        <taxon>metagenomes</taxon>
        <taxon>organismal metagenomes</taxon>
    </lineage>
</organism>
<dbReference type="AlphaFoldDB" id="A0A6C0EDB2"/>